<keyword evidence="8" id="KW-0735">Signal-anchor</keyword>
<dbReference type="InterPro" id="IPR050396">
    <property type="entry name" value="Glycosyltr_51/Transpeptidase"/>
</dbReference>
<evidence type="ECO:0000313" key="18">
    <source>
        <dbReference type="Proteomes" id="UP001078443"/>
    </source>
</evidence>
<keyword evidence="3" id="KW-1003">Cell membrane</keyword>
<evidence type="ECO:0000256" key="3">
    <source>
        <dbReference type="ARBA" id="ARBA00022475"/>
    </source>
</evidence>
<reference evidence="17" key="1">
    <citation type="submission" date="2022-12" db="EMBL/GenBank/DDBJ databases">
        <authorList>
            <person name="Wang J."/>
        </authorList>
    </citation>
    <scope>NUCLEOTIDE SEQUENCE</scope>
    <source>
        <strain evidence="17">HY-45-18</strain>
    </source>
</reference>
<dbReference type="EC" id="2.4.99.28" evidence="14"/>
<dbReference type="EMBL" id="JAPQER010000002">
    <property type="protein sequence ID" value="MCY6484104.1"/>
    <property type="molecule type" value="Genomic_DNA"/>
</dbReference>
<evidence type="ECO:0000256" key="11">
    <source>
        <dbReference type="ARBA" id="ARBA00023136"/>
    </source>
</evidence>
<accession>A0ABT4CYQ7</accession>
<evidence type="ECO:0000256" key="13">
    <source>
        <dbReference type="ARBA" id="ARBA00023316"/>
    </source>
</evidence>
<protein>
    <recommendedName>
        <fullName evidence="2">Penicillin-binding protein 1A</fullName>
        <ecNumber evidence="14">2.4.99.28</ecNumber>
    </recommendedName>
</protein>
<keyword evidence="7" id="KW-0133">Cell shape</keyword>
<dbReference type="InterPro" id="IPR036950">
    <property type="entry name" value="PBP_transglycosylase"/>
</dbReference>
<evidence type="ECO:0000256" key="10">
    <source>
        <dbReference type="ARBA" id="ARBA00022989"/>
    </source>
</evidence>
<evidence type="ECO:0000256" key="15">
    <source>
        <dbReference type="ARBA" id="ARBA00049902"/>
    </source>
</evidence>
<evidence type="ECO:0000256" key="6">
    <source>
        <dbReference type="ARBA" id="ARBA00022692"/>
    </source>
</evidence>
<evidence type="ECO:0000256" key="5">
    <source>
        <dbReference type="ARBA" id="ARBA00022679"/>
    </source>
</evidence>
<dbReference type="SUPFAM" id="SSF53955">
    <property type="entry name" value="Lysozyme-like"/>
    <property type="match status" value="1"/>
</dbReference>
<keyword evidence="11" id="KW-0472">Membrane</keyword>
<keyword evidence="10" id="KW-1133">Transmembrane helix</keyword>
<dbReference type="RefSeq" id="WP_268040378.1">
    <property type="nucleotide sequence ID" value="NZ_JAPQER010000002.1"/>
</dbReference>
<evidence type="ECO:0000256" key="4">
    <source>
        <dbReference type="ARBA" id="ARBA00022676"/>
    </source>
</evidence>
<keyword evidence="9" id="KW-0573">Peptidoglycan synthesis</keyword>
<evidence type="ECO:0000256" key="2">
    <source>
        <dbReference type="ARBA" id="ARBA00018638"/>
    </source>
</evidence>
<evidence type="ECO:0000256" key="7">
    <source>
        <dbReference type="ARBA" id="ARBA00022960"/>
    </source>
</evidence>
<proteinExistence type="predicted"/>
<evidence type="ECO:0000256" key="14">
    <source>
        <dbReference type="ARBA" id="ARBA00044770"/>
    </source>
</evidence>
<evidence type="ECO:0000256" key="9">
    <source>
        <dbReference type="ARBA" id="ARBA00022984"/>
    </source>
</evidence>
<dbReference type="PANTHER" id="PTHR32282">
    <property type="entry name" value="BINDING PROTEIN TRANSPEPTIDASE, PUTATIVE-RELATED"/>
    <property type="match status" value="1"/>
</dbReference>
<comment type="catalytic activity">
    <reaction evidence="15">
        <text>[GlcNAc-(1-&gt;4)-Mur2Ac(oyl-L-Ala-gamma-D-Glu-L-Lys-D-Ala-D-Ala)](n)-di-trans,octa-cis-undecaprenyl diphosphate + beta-D-GlcNAc-(1-&gt;4)-Mur2Ac(oyl-L-Ala-gamma-D-Glu-L-Lys-D-Ala-D-Ala)-di-trans,octa-cis-undecaprenyl diphosphate = [GlcNAc-(1-&gt;4)-Mur2Ac(oyl-L-Ala-gamma-D-Glu-L-Lys-D-Ala-D-Ala)](n+1)-di-trans,octa-cis-undecaprenyl diphosphate + di-trans,octa-cis-undecaprenyl diphosphate + H(+)</text>
        <dbReference type="Rhea" id="RHEA:23708"/>
        <dbReference type="Rhea" id="RHEA-COMP:9602"/>
        <dbReference type="Rhea" id="RHEA-COMP:9603"/>
        <dbReference type="ChEBI" id="CHEBI:15378"/>
        <dbReference type="ChEBI" id="CHEBI:58405"/>
        <dbReference type="ChEBI" id="CHEBI:60033"/>
        <dbReference type="ChEBI" id="CHEBI:78435"/>
        <dbReference type="EC" id="2.4.99.28"/>
    </reaction>
</comment>
<evidence type="ECO:0000313" key="17">
    <source>
        <dbReference type="EMBL" id="MCY6484104.1"/>
    </source>
</evidence>
<evidence type="ECO:0000256" key="12">
    <source>
        <dbReference type="ARBA" id="ARBA00023251"/>
    </source>
</evidence>
<sequence length="231" mass="26316">MKKVIIGSIIPIILLIGISSSAYQIKDNKYSMNEDLVKQISDNIPNYVSIDKIPENLKNAIVSVEDKRFFKHYGFDVLAISRAVYKDIKEGKFKQGGSTITQQLAKNLFLSADKKMSRKFKELILAIKLENKYTKDQILEMYLNVIYYGSGQYGIQNASKGFFGKNVWELSLEECAMLAGLPQAPSAYNPNKHYDRAKKRQEIVLALMRKNGFIDNQVEQKSQKEMILAAE</sequence>
<organism evidence="17 18">
    <name type="scientific">Clostridium aestuarii</name>
    <dbReference type="NCBI Taxonomy" id="338193"/>
    <lineage>
        <taxon>Bacteria</taxon>
        <taxon>Bacillati</taxon>
        <taxon>Bacillota</taxon>
        <taxon>Clostridia</taxon>
        <taxon>Eubacteriales</taxon>
        <taxon>Clostridiaceae</taxon>
        <taxon>Clostridium</taxon>
    </lineage>
</organism>
<keyword evidence="4" id="KW-0328">Glycosyltransferase</keyword>
<dbReference type="Pfam" id="PF00912">
    <property type="entry name" value="Transgly"/>
    <property type="match status" value="1"/>
</dbReference>
<evidence type="ECO:0000259" key="16">
    <source>
        <dbReference type="Pfam" id="PF00912"/>
    </source>
</evidence>
<gene>
    <name evidence="17" type="ORF">OW763_07025</name>
</gene>
<keyword evidence="13" id="KW-0961">Cell wall biogenesis/degradation</keyword>
<name>A0ABT4CYQ7_9CLOT</name>
<evidence type="ECO:0000256" key="8">
    <source>
        <dbReference type="ARBA" id="ARBA00022968"/>
    </source>
</evidence>
<dbReference type="InterPro" id="IPR023346">
    <property type="entry name" value="Lysozyme-like_dom_sf"/>
</dbReference>
<feature type="domain" description="Glycosyl transferase family 51" evidence="16">
    <location>
        <begin position="36"/>
        <end position="208"/>
    </location>
</feature>
<keyword evidence="18" id="KW-1185">Reference proteome</keyword>
<comment type="caution">
    <text evidence="17">The sequence shown here is derived from an EMBL/GenBank/DDBJ whole genome shotgun (WGS) entry which is preliminary data.</text>
</comment>
<dbReference type="Gene3D" id="1.10.3810.10">
    <property type="entry name" value="Biosynthetic peptidoglycan transglycosylase-like"/>
    <property type="match status" value="1"/>
</dbReference>
<keyword evidence="6" id="KW-0812">Transmembrane</keyword>
<keyword evidence="5" id="KW-0808">Transferase</keyword>
<evidence type="ECO:0000256" key="1">
    <source>
        <dbReference type="ARBA" id="ARBA00004401"/>
    </source>
</evidence>
<dbReference type="InterPro" id="IPR001264">
    <property type="entry name" value="Glyco_trans_51"/>
</dbReference>
<dbReference type="PANTHER" id="PTHR32282:SF11">
    <property type="entry name" value="PENICILLIN-BINDING PROTEIN 1B"/>
    <property type="match status" value="1"/>
</dbReference>
<dbReference type="Proteomes" id="UP001078443">
    <property type="component" value="Unassembled WGS sequence"/>
</dbReference>
<comment type="subcellular location">
    <subcellularLocation>
        <location evidence="1">Cell membrane</location>
        <topology evidence="1">Single-pass type II membrane protein</topology>
    </subcellularLocation>
</comment>
<keyword evidence="12" id="KW-0046">Antibiotic resistance</keyword>